<dbReference type="SUPFAM" id="SSF46689">
    <property type="entry name" value="Homeodomain-like"/>
    <property type="match status" value="1"/>
</dbReference>
<dbReference type="FunFam" id="1.10.10.60:FF:000534">
    <property type="entry name" value="Chromosome 1, whole genome shotgun sequence"/>
    <property type="match status" value="1"/>
</dbReference>
<feature type="region of interest" description="Disordered" evidence="6">
    <location>
        <begin position="85"/>
        <end position="115"/>
    </location>
</feature>
<evidence type="ECO:0000256" key="6">
    <source>
        <dbReference type="SAM" id="MobiDB-lite"/>
    </source>
</evidence>
<dbReference type="PROSITE" id="PS50071">
    <property type="entry name" value="HOMEOBOX_2"/>
    <property type="match status" value="1"/>
</dbReference>
<feature type="region of interest" description="Disordered" evidence="6">
    <location>
        <begin position="304"/>
        <end position="340"/>
    </location>
</feature>
<dbReference type="AlphaFoldDB" id="A0A077QXJ8"/>
<evidence type="ECO:0000256" key="1">
    <source>
        <dbReference type="ARBA" id="ARBA00023125"/>
    </source>
</evidence>
<evidence type="ECO:0000256" key="2">
    <source>
        <dbReference type="ARBA" id="ARBA00023155"/>
    </source>
</evidence>
<comment type="subcellular location">
    <subcellularLocation>
        <location evidence="4 5">Nucleus</location>
    </subcellularLocation>
</comment>
<dbReference type="GO" id="GO:0000981">
    <property type="term" value="F:DNA-binding transcription factor activity, RNA polymerase II-specific"/>
    <property type="evidence" value="ECO:0007669"/>
    <property type="project" value="InterPro"/>
</dbReference>
<dbReference type="GO" id="GO:0000978">
    <property type="term" value="F:RNA polymerase II cis-regulatory region sequence-specific DNA binding"/>
    <property type="evidence" value="ECO:0007669"/>
    <property type="project" value="TreeGrafter"/>
</dbReference>
<dbReference type="InterPro" id="IPR017970">
    <property type="entry name" value="Homeobox_CS"/>
</dbReference>
<feature type="region of interest" description="Disordered" evidence="6">
    <location>
        <begin position="1"/>
        <end position="67"/>
    </location>
</feature>
<evidence type="ECO:0000256" key="4">
    <source>
        <dbReference type="PROSITE-ProRule" id="PRU00108"/>
    </source>
</evidence>
<feature type="compositionally biased region" description="Polar residues" evidence="6">
    <location>
        <begin position="325"/>
        <end position="334"/>
    </location>
</feature>
<feature type="compositionally biased region" description="Basic and acidic residues" evidence="6">
    <location>
        <begin position="825"/>
        <end position="836"/>
    </location>
</feature>
<feature type="compositionally biased region" description="Polar residues" evidence="6">
    <location>
        <begin position="953"/>
        <end position="962"/>
    </location>
</feature>
<feature type="compositionally biased region" description="Gly residues" evidence="6">
    <location>
        <begin position="1154"/>
        <end position="1163"/>
    </location>
</feature>
<dbReference type="GO" id="GO:0005634">
    <property type="term" value="C:nucleus"/>
    <property type="evidence" value="ECO:0007669"/>
    <property type="project" value="UniProtKB-SubCell"/>
</dbReference>
<feature type="compositionally biased region" description="Low complexity" evidence="6">
    <location>
        <begin position="789"/>
        <end position="799"/>
    </location>
</feature>
<evidence type="ECO:0000313" key="8">
    <source>
        <dbReference type="EMBL" id="CDI51227.1"/>
    </source>
</evidence>
<name>A0A077QXJ8_9BASI</name>
<feature type="compositionally biased region" description="Polar residues" evidence="6">
    <location>
        <begin position="752"/>
        <end position="772"/>
    </location>
</feature>
<dbReference type="SMART" id="SM00389">
    <property type="entry name" value="HOX"/>
    <property type="match status" value="1"/>
</dbReference>
<evidence type="ECO:0000259" key="7">
    <source>
        <dbReference type="PROSITE" id="PS50071"/>
    </source>
</evidence>
<feature type="region of interest" description="Disordered" evidence="6">
    <location>
        <begin position="952"/>
        <end position="982"/>
    </location>
</feature>
<feature type="region of interest" description="Disordered" evidence="6">
    <location>
        <begin position="599"/>
        <end position="624"/>
    </location>
</feature>
<dbReference type="EMBL" id="HG529495">
    <property type="protein sequence ID" value="CDI51227.1"/>
    <property type="molecule type" value="Genomic_DNA"/>
</dbReference>
<feature type="compositionally biased region" description="Basic and acidic residues" evidence="6">
    <location>
        <begin position="1"/>
        <end position="13"/>
    </location>
</feature>
<dbReference type="PROSITE" id="PS00027">
    <property type="entry name" value="HOMEOBOX_1"/>
    <property type="match status" value="1"/>
</dbReference>
<evidence type="ECO:0000256" key="5">
    <source>
        <dbReference type="RuleBase" id="RU000682"/>
    </source>
</evidence>
<feature type="compositionally biased region" description="Polar residues" evidence="6">
    <location>
        <begin position="30"/>
        <end position="42"/>
    </location>
</feature>
<dbReference type="InterPro" id="IPR009057">
    <property type="entry name" value="Homeodomain-like_sf"/>
</dbReference>
<keyword evidence="2 4" id="KW-0371">Homeobox</keyword>
<feature type="region of interest" description="Disordered" evidence="6">
    <location>
        <begin position="752"/>
        <end position="844"/>
    </location>
</feature>
<evidence type="ECO:0000256" key="3">
    <source>
        <dbReference type="ARBA" id="ARBA00023242"/>
    </source>
</evidence>
<keyword evidence="3 4" id="KW-0539">Nucleus</keyword>
<organism evidence="8">
    <name type="scientific">Melanopsichium pennsylvanicum 4</name>
    <dbReference type="NCBI Taxonomy" id="1398559"/>
    <lineage>
        <taxon>Eukaryota</taxon>
        <taxon>Fungi</taxon>
        <taxon>Dikarya</taxon>
        <taxon>Basidiomycota</taxon>
        <taxon>Ustilaginomycotina</taxon>
        <taxon>Ustilaginomycetes</taxon>
        <taxon>Ustilaginales</taxon>
        <taxon>Ustilaginaceae</taxon>
        <taxon>Melanopsichium</taxon>
    </lineage>
</organism>
<keyword evidence="1 4" id="KW-0238">DNA-binding</keyword>
<feature type="region of interest" description="Disordered" evidence="6">
    <location>
        <begin position="481"/>
        <end position="506"/>
    </location>
</feature>
<dbReference type="GO" id="GO:0030154">
    <property type="term" value="P:cell differentiation"/>
    <property type="evidence" value="ECO:0007669"/>
    <property type="project" value="TreeGrafter"/>
</dbReference>
<dbReference type="Gene3D" id="1.10.10.60">
    <property type="entry name" value="Homeodomain-like"/>
    <property type="match status" value="1"/>
</dbReference>
<feature type="region of interest" description="Disordered" evidence="6">
    <location>
        <begin position="1105"/>
        <end position="1172"/>
    </location>
</feature>
<proteinExistence type="predicted"/>
<feature type="compositionally biased region" description="Basic and acidic residues" evidence="6">
    <location>
        <begin position="90"/>
        <end position="101"/>
    </location>
</feature>
<reference evidence="8" key="1">
    <citation type="journal article" date="2014" name="Genome Biol. Evol.">
        <title>Gene Loss Rather Than Gene Gain Is Associated with a Host Jump from Monocots to Dicots in the Smut Fungus Melanopsichium pennsylvanicum.</title>
        <authorList>
            <person name="Sharma R."/>
            <person name="Mishra B."/>
            <person name="Runge F."/>
            <person name="Thines M."/>
        </authorList>
    </citation>
    <scope>NUCLEOTIDE SEQUENCE</scope>
    <source>
        <strain evidence="8">4</strain>
    </source>
</reference>
<feature type="domain" description="Homeobox" evidence="7">
    <location>
        <begin position="250"/>
        <end position="310"/>
    </location>
</feature>
<dbReference type="InterPro" id="IPR001356">
    <property type="entry name" value="HD"/>
</dbReference>
<dbReference type="CDD" id="cd00086">
    <property type="entry name" value="homeodomain"/>
    <property type="match status" value="1"/>
</dbReference>
<dbReference type="PANTHER" id="PTHR24324">
    <property type="entry name" value="HOMEOBOX PROTEIN HHEX"/>
    <property type="match status" value="1"/>
</dbReference>
<feature type="DNA-binding region" description="Homeobox" evidence="4">
    <location>
        <begin position="252"/>
        <end position="311"/>
    </location>
</feature>
<protein>
    <recommendedName>
        <fullName evidence="7">Homeobox domain-containing protein</fullName>
    </recommendedName>
</protein>
<dbReference type="InterPro" id="IPR051000">
    <property type="entry name" value="Homeobox_DNA-bind_prot"/>
</dbReference>
<sequence length="1192" mass="127269">MDVRISGDSDGRRMPAAFHAEAHTIMNAHNDPTNRQRGSSQSDGRDEHAATPPQHHLHPRSSPAAASVDSFSSYINKDALLVQNRSSSPRAEDQLRDHSDPASHVGSPRPHPRHLVTTPIVSRDAFRHQHQHWIEHDLPRSANAVMSIEHLHSVQLPRQLPEHDHGRNHADVSADDSTELAAHQYRAQSAATSPSPAIDVNRLSASNLAQKDQEDATHSTYHNATMRATASLMADDSFESTASVMGEDSKNEIRRRRRTRPDEANLLAQVYLKNPFPDHETRLFLANRVGMSVRAVSVWFQNRRQAEKKRSGRYGGSGVAPTNPAPSITASGAATPTVEESPVRPHVVLAQRKPLGNSAANTVGPTKRFDPQELNDLSNNNKENLPPWLAGRETLEKIKHDVPVAALSKPQILAPRPATRDLRQAVGPQGAGITTHRVEFDAVPVKTAPAVDVASSSKAALLRHPSVPRLSLDDVLSGRSNSLRRSATDHSAPLTTAASSELEEEQLDTILPPPKLLSRASSSSSLSLLTTSGGRASIGNLDFRKEASPVPKVNDAKPSLTSSLPPKLTAALQRLGIIGAQPDERLPAVKAQGLLHMMPSSSASSSEADTFYNNHSRRDSEEDEERTLKLIAQRRAAKAQATALAKAQQTRALSKTQSEPNITNLVAMNPGCTDARQAIVQQAFGSGDISLGSVGKKSGATVVGLAPTRQLSLDWAAGRNRASTSALPNSVGGTPLSRSVSARQLTMHKPNESTPIASQHTDVGNDRSNAALSQGEKKKKNKKKNKNESAAAARRSLSATDLTRRLQEAKRKGDAAKSSTASRKRSSEVLEVRDENVDPTSNEVGTAKSAAMQIAQNVQPLKRRRAQLEEIVSLAPLSQVEASLPPPKFSGGMASPMLSSRPFVAHASFPSAASRSMSNMMVPSTPQSTTCLYGGGMPLSTRSDRFRAIGASPVTTNNSLGRSVSAHYPSSHHRHSTSKSTMMNRASVARDQMARGGGGGSGGGLVGWDGSHARTYSEDSCSGWIPLGFSRNGGGESLSQTSLAMTTSTPSRVLLSDKTNYSVNSMSGLSHAGVNTSSDSPFMHHDDSGFFGSFSEDDQDVLQYHSQPQQQQSARGGGAFKRGTPKKGKGVVTSSISPRKASLRNMRGAAAITHGGGGSGSGDGENRDDHQAAELLLGLGKTVESRDSSLSQ</sequence>
<dbReference type="Pfam" id="PF00046">
    <property type="entry name" value="Homeodomain"/>
    <property type="match status" value="1"/>
</dbReference>
<accession>A0A077QXJ8</accession>
<feature type="compositionally biased region" description="Basic and acidic residues" evidence="6">
    <location>
        <begin position="802"/>
        <end position="815"/>
    </location>
</feature>
<dbReference type="PANTHER" id="PTHR24324:SF9">
    <property type="entry name" value="HOMEOBOX DOMAIN-CONTAINING PROTEIN"/>
    <property type="match status" value="1"/>
</dbReference>